<dbReference type="EMBL" id="SZYD01000001">
    <property type="protein sequence ID" value="KAD7477643.1"/>
    <property type="molecule type" value="Genomic_DNA"/>
</dbReference>
<keyword evidence="4" id="KW-1185">Reference proteome</keyword>
<dbReference type="InterPro" id="IPR054722">
    <property type="entry name" value="PolX-like_BBD"/>
</dbReference>
<organism evidence="3 4">
    <name type="scientific">Mikania micrantha</name>
    <name type="common">bitter vine</name>
    <dbReference type="NCBI Taxonomy" id="192012"/>
    <lineage>
        <taxon>Eukaryota</taxon>
        <taxon>Viridiplantae</taxon>
        <taxon>Streptophyta</taxon>
        <taxon>Embryophyta</taxon>
        <taxon>Tracheophyta</taxon>
        <taxon>Spermatophyta</taxon>
        <taxon>Magnoliopsida</taxon>
        <taxon>eudicotyledons</taxon>
        <taxon>Gunneridae</taxon>
        <taxon>Pentapetalae</taxon>
        <taxon>asterids</taxon>
        <taxon>campanulids</taxon>
        <taxon>Asterales</taxon>
        <taxon>Asteraceae</taxon>
        <taxon>Asteroideae</taxon>
        <taxon>Heliantheae alliance</taxon>
        <taxon>Eupatorieae</taxon>
        <taxon>Mikania</taxon>
    </lineage>
</organism>
<protein>
    <recommendedName>
        <fullName evidence="2">Retrovirus-related Pol polyprotein from transposon TNT 1-94-like beta-barrel domain-containing protein</fullName>
    </recommendedName>
</protein>
<feature type="compositionally biased region" description="Basic residues" evidence="1">
    <location>
        <begin position="245"/>
        <end position="256"/>
    </location>
</feature>
<feature type="region of interest" description="Disordered" evidence="1">
    <location>
        <begin position="211"/>
        <end position="285"/>
    </location>
</feature>
<feature type="compositionally biased region" description="Polar residues" evidence="1">
    <location>
        <begin position="269"/>
        <end position="285"/>
    </location>
</feature>
<proteinExistence type="predicted"/>
<dbReference type="OrthoDB" id="1729427at2759"/>
<dbReference type="PANTHER" id="PTHR47481:SF38">
    <property type="entry name" value="POU DOMAIN, CLASS 4, TRANSCRIPTION FACTOR 1-LIKE"/>
    <property type="match status" value="1"/>
</dbReference>
<dbReference type="PANTHER" id="PTHR47481">
    <property type="match status" value="1"/>
</dbReference>
<dbReference type="Proteomes" id="UP000326396">
    <property type="component" value="Linkage Group LG1"/>
</dbReference>
<feature type="compositionally biased region" description="Polar residues" evidence="1">
    <location>
        <begin position="211"/>
        <end position="230"/>
    </location>
</feature>
<evidence type="ECO:0000313" key="3">
    <source>
        <dbReference type="EMBL" id="KAD7477643.1"/>
    </source>
</evidence>
<name>A0A5N6PZU4_9ASTR</name>
<dbReference type="Pfam" id="PF14223">
    <property type="entry name" value="Retrotran_gag_2"/>
    <property type="match status" value="1"/>
</dbReference>
<evidence type="ECO:0000313" key="4">
    <source>
        <dbReference type="Proteomes" id="UP000326396"/>
    </source>
</evidence>
<feature type="domain" description="Retrovirus-related Pol polyprotein from transposon TNT 1-94-like beta-barrel" evidence="2">
    <location>
        <begin position="376"/>
        <end position="452"/>
    </location>
</feature>
<evidence type="ECO:0000256" key="1">
    <source>
        <dbReference type="SAM" id="MobiDB-lite"/>
    </source>
</evidence>
<accession>A0A5N6PZU4</accession>
<gene>
    <name evidence="3" type="ORF">E3N88_00779</name>
</gene>
<evidence type="ECO:0000259" key="2">
    <source>
        <dbReference type="Pfam" id="PF22936"/>
    </source>
</evidence>
<comment type="caution">
    <text evidence="3">The sequence shown here is derived from an EMBL/GenBank/DDBJ whole genome shotgun (WGS) entry which is preliminary data.</text>
</comment>
<dbReference type="AlphaFoldDB" id="A0A5N6PZU4"/>
<sequence>MDKLHPALTITNIRNAIPFVLEMDSGQYTSWAELFRVHCRACEVSDHIDPAAVRPPPPAAVEGKPAPVDLWPRLDATVLQWIYSTISNDLLHTIIKPNATACQAWIALQNIFQDNQNSRAIYLENKLVTTRLENFPNVSAYCQTLKMLSDQLANVNAPVSNQRLVLQLIHGLTESYESFATMLQQTTPLPDFYEARSRLILEETRKAHLVSNTTASPVDSALHTSTPPTHTQRDRIHPQSSVSRGRGRGSRARGRGRSIGGRTRGNSGWQHQPMHSTSRQPQIWPANNSWNYYPLPTWTYPPCPFPTQASRPPIGSSQPYPTPYPPSGNTPTFNHGPGILGPRPSQAYAASETSYTPTDLEQAFHTMALNPPDNTWYADTGATSHMTHSSGTLTSYVNKSPFRNIIVGNGSHVPIHGSGHHILSNLTRPLHLYNVLHVPNLIKNLLYIRRFTTDNNLSIEFDPFGFDVKDFPTRTPILRCNSSGDLYPFTFNSYSQHTSPAAFTSITKELWHHRLGHPGASILSSMKNTLSFKSSIYGPHRFYLLVGIDITYYF</sequence>
<reference evidence="3 4" key="1">
    <citation type="submission" date="2019-05" db="EMBL/GenBank/DDBJ databases">
        <title>Mikania micrantha, genome provides insights into the molecular mechanism of rapid growth.</title>
        <authorList>
            <person name="Liu B."/>
        </authorList>
    </citation>
    <scope>NUCLEOTIDE SEQUENCE [LARGE SCALE GENOMIC DNA]</scope>
    <source>
        <strain evidence="3">NLD-2019</strain>
        <tissue evidence="3">Leaf</tissue>
    </source>
</reference>
<dbReference type="Pfam" id="PF22936">
    <property type="entry name" value="Pol_BBD"/>
    <property type="match status" value="1"/>
</dbReference>